<dbReference type="Gene3D" id="3.40.50.720">
    <property type="entry name" value="NAD(P)-binding Rossmann-like Domain"/>
    <property type="match status" value="1"/>
</dbReference>
<dbReference type="UniPathway" id="UPA00314">
    <property type="reaction ID" value="UER00076"/>
</dbReference>
<organism evidence="10 11">
    <name type="scientific">Morganella psychrotolerans</name>
    <dbReference type="NCBI Taxonomy" id="368603"/>
    <lineage>
        <taxon>Bacteria</taxon>
        <taxon>Pseudomonadati</taxon>
        <taxon>Pseudomonadota</taxon>
        <taxon>Gammaproteobacteria</taxon>
        <taxon>Enterobacterales</taxon>
        <taxon>Morganellaceae</taxon>
        <taxon>Morganella</taxon>
    </lineage>
</organism>
<evidence type="ECO:0000256" key="1">
    <source>
        <dbReference type="ARBA" id="ARBA00007122"/>
    </source>
</evidence>
<dbReference type="Pfam" id="PF05221">
    <property type="entry name" value="AdoHcyase"/>
    <property type="match status" value="2"/>
</dbReference>
<feature type="binding site" evidence="6">
    <location>
        <begin position="216"/>
        <end position="221"/>
    </location>
    <ligand>
        <name>NAD(+)</name>
        <dbReference type="ChEBI" id="CHEBI:57540"/>
    </ligand>
</feature>
<comment type="catalytic activity">
    <reaction evidence="7">
        <text>S-adenosyl-L-homocysteine + H2O = L-homocysteine + adenosine</text>
        <dbReference type="Rhea" id="RHEA:21708"/>
        <dbReference type="ChEBI" id="CHEBI:15377"/>
        <dbReference type="ChEBI" id="CHEBI:16335"/>
        <dbReference type="ChEBI" id="CHEBI:57856"/>
        <dbReference type="ChEBI" id="CHEBI:58199"/>
        <dbReference type="EC" id="3.13.2.1"/>
    </reaction>
</comment>
<evidence type="ECO:0000256" key="2">
    <source>
        <dbReference type="ARBA" id="ARBA00022563"/>
    </source>
</evidence>
<dbReference type="SMART" id="SM00996">
    <property type="entry name" value="AdoHcyase"/>
    <property type="match status" value="1"/>
</dbReference>
<dbReference type="SMART" id="SM00997">
    <property type="entry name" value="AdoHcyase_NAD"/>
    <property type="match status" value="1"/>
</dbReference>
<evidence type="ECO:0000256" key="4">
    <source>
        <dbReference type="ARBA" id="ARBA00023027"/>
    </source>
</evidence>
<dbReference type="RefSeq" id="WP_067420378.1">
    <property type="nucleotide sequence ID" value="NZ_LZEX01000001.1"/>
</dbReference>
<dbReference type="Gene3D" id="3.40.50.1480">
    <property type="entry name" value="Adenosylhomocysteinase-like"/>
    <property type="match status" value="1"/>
</dbReference>
<dbReference type="PANTHER" id="PTHR23420:SF0">
    <property type="entry name" value="ADENOSYLHOMOCYSTEINASE"/>
    <property type="match status" value="1"/>
</dbReference>
<dbReference type="CDD" id="cd00401">
    <property type="entry name" value="SAHH"/>
    <property type="match status" value="1"/>
</dbReference>
<dbReference type="PIRSF" id="PIRSF001109">
    <property type="entry name" value="Ad_hcy_hydrolase"/>
    <property type="match status" value="1"/>
</dbReference>
<dbReference type="EC" id="3.13.2.1" evidence="5 7"/>
<protein>
    <recommendedName>
        <fullName evidence="5 7">Adenosylhomocysteinase</fullName>
        <ecNumber evidence="5 7">3.13.2.1</ecNumber>
    </recommendedName>
</protein>
<feature type="binding site" evidence="6">
    <location>
        <position position="340"/>
    </location>
    <ligand>
        <name>NAD(+)</name>
        <dbReference type="ChEBI" id="CHEBI:57540"/>
    </ligand>
</feature>
<evidence type="ECO:0000256" key="7">
    <source>
        <dbReference type="RuleBase" id="RU000548"/>
    </source>
</evidence>
<dbReference type="GO" id="GO:0005829">
    <property type="term" value="C:cytosol"/>
    <property type="evidence" value="ECO:0007669"/>
    <property type="project" value="TreeGrafter"/>
</dbReference>
<accession>A0A1B8HPQ8</accession>
<dbReference type="NCBIfam" id="TIGR00936">
    <property type="entry name" value="ahcY"/>
    <property type="match status" value="1"/>
</dbReference>
<evidence type="ECO:0000259" key="9">
    <source>
        <dbReference type="SMART" id="SM00997"/>
    </source>
</evidence>
<evidence type="ECO:0000256" key="5">
    <source>
        <dbReference type="NCBIfam" id="TIGR00936"/>
    </source>
</evidence>
<keyword evidence="4 6" id="KW-0520">NAD</keyword>
<dbReference type="NCBIfam" id="NF004005">
    <property type="entry name" value="PRK05476.2-3"/>
    <property type="match status" value="1"/>
</dbReference>
<dbReference type="FunFam" id="3.40.50.720:FF:000004">
    <property type="entry name" value="Adenosylhomocysteinase"/>
    <property type="match status" value="1"/>
</dbReference>
<dbReference type="PROSITE" id="PS00739">
    <property type="entry name" value="ADOHCYASE_2"/>
    <property type="match status" value="1"/>
</dbReference>
<feature type="binding site" evidence="6">
    <location>
        <position position="237"/>
    </location>
    <ligand>
        <name>NAD(+)</name>
        <dbReference type="ChEBI" id="CHEBI:57540"/>
    </ligand>
</feature>
<dbReference type="PANTHER" id="PTHR23420">
    <property type="entry name" value="ADENOSYLHOMOCYSTEINASE"/>
    <property type="match status" value="1"/>
</dbReference>
<evidence type="ECO:0000256" key="3">
    <source>
        <dbReference type="ARBA" id="ARBA00022801"/>
    </source>
</evidence>
<feature type="binding site" evidence="6">
    <location>
        <position position="347"/>
    </location>
    <ligand>
        <name>NAD(+)</name>
        <dbReference type="ChEBI" id="CHEBI:57540"/>
    </ligand>
</feature>
<evidence type="ECO:0000256" key="8">
    <source>
        <dbReference type="RuleBase" id="RU004166"/>
    </source>
</evidence>
<keyword evidence="2 7" id="KW-0554">One-carbon metabolism</keyword>
<dbReference type="GO" id="GO:0006730">
    <property type="term" value="P:one-carbon metabolic process"/>
    <property type="evidence" value="ECO:0007669"/>
    <property type="project" value="UniProtKB-UniRule"/>
</dbReference>
<dbReference type="InterPro" id="IPR015878">
    <property type="entry name" value="Ado_hCys_hydrolase_NAD-bd"/>
</dbReference>
<dbReference type="InterPro" id="IPR000043">
    <property type="entry name" value="Adenosylhomocysteinase-like"/>
</dbReference>
<keyword evidence="3 7" id="KW-0378">Hydrolase</keyword>
<evidence type="ECO:0000313" key="10">
    <source>
        <dbReference type="EMBL" id="OBU11241.1"/>
    </source>
</evidence>
<dbReference type="Proteomes" id="UP000092247">
    <property type="component" value="Unassembled WGS sequence"/>
</dbReference>
<dbReference type="InterPro" id="IPR036291">
    <property type="entry name" value="NAD(P)-bd_dom_sf"/>
</dbReference>
<name>A0A1B8HPQ8_9GAMM</name>
<dbReference type="AlphaFoldDB" id="A0A1B8HPQ8"/>
<feature type="domain" description="S-adenosyl-L-homocysteine hydrolase NAD binding" evidence="9">
    <location>
        <begin position="185"/>
        <end position="346"/>
    </location>
</feature>
<dbReference type="InterPro" id="IPR042172">
    <property type="entry name" value="Adenosylhomocyst_ase-like_sf"/>
</dbReference>
<comment type="cofactor">
    <cofactor evidence="6 7">
        <name>NAD(+)</name>
        <dbReference type="ChEBI" id="CHEBI:57540"/>
    </cofactor>
    <text evidence="6 7">Binds 1 NAD(+) per subunit.</text>
</comment>
<dbReference type="Pfam" id="PF00670">
    <property type="entry name" value="AdoHcyase_NAD"/>
    <property type="match status" value="1"/>
</dbReference>
<reference evidence="10 11" key="1">
    <citation type="submission" date="2016-06" db="EMBL/GenBank/DDBJ databases">
        <authorList>
            <person name="Kjaerup R.B."/>
            <person name="Dalgaard T.S."/>
            <person name="Juul-Madsen H.R."/>
        </authorList>
    </citation>
    <scope>NUCLEOTIDE SEQUENCE [LARGE SCALE GENOMIC DNA]</scope>
    <source>
        <strain evidence="10 11">GCSL-Mp3</strain>
    </source>
</reference>
<dbReference type="InterPro" id="IPR020082">
    <property type="entry name" value="S-Ado-L-homoCys_hydrolase_CS"/>
</dbReference>
<dbReference type="GO" id="GO:0033353">
    <property type="term" value="P:S-adenosylmethionine cycle"/>
    <property type="evidence" value="ECO:0007669"/>
    <property type="project" value="TreeGrafter"/>
</dbReference>
<evidence type="ECO:0000256" key="6">
    <source>
        <dbReference type="PIRSR" id="PIRSR001109-2"/>
    </source>
</evidence>
<comment type="pathway">
    <text evidence="7">Amino-acid biosynthesis; L-homocysteine biosynthesis; L-homocysteine from S-adenosyl-L-homocysteine: step 1/1.</text>
</comment>
<feature type="binding site" evidence="6">
    <location>
        <begin position="151"/>
        <end position="153"/>
    </location>
    <ligand>
        <name>NAD(+)</name>
        <dbReference type="ChEBI" id="CHEBI:57540"/>
    </ligand>
</feature>
<dbReference type="STRING" id="368603.AYY16_04215"/>
<dbReference type="EMBL" id="LZEX01000001">
    <property type="protein sequence ID" value="OBU11241.1"/>
    <property type="molecule type" value="Genomic_DNA"/>
</dbReference>
<evidence type="ECO:0000313" key="11">
    <source>
        <dbReference type="Proteomes" id="UP000092247"/>
    </source>
</evidence>
<dbReference type="SUPFAM" id="SSF51735">
    <property type="entry name" value="NAD(P)-binding Rossmann-fold domains"/>
    <property type="match status" value="1"/>
</dbReference>
<comment type="caution">
    <text evidence="10">The sequence shown here is derived from an EMBL/GenBank/DDBJ whole genome shotgun (WGS) entry which is preliminary data.</text>
</comment>
<comment type="similarity">
    <text evidence="1 8">Belongs to the adenosylhomocysteinase family.</text>
</comment>
<proteinExistence type="inferred from homology"/>
<sequence>MVTGIYKDLSLAPQGEQKITWVRAHMPLLRALEQRFIQEQPFAGKRIALSIHLEAKTAYLARVLAAGGAQVSVTGSNPMSTKDDIVAALIVSGISTFAIHGADSQAYQEFVKQTLACEPHIVIDDGGDLVHELHSIYPEYAKHTIGACEETTTGVLRAIAREKNQALNFPVLSINGAQSKHLFDNRYGTGQSTFDGIMRTTNLVIAGKTVVVAGYGWCGKGCAMRAKGLGAEVIVTEVDPIKALEAKMDGFAVMTMNAAAERGDIFITATGCCDVLTAEHFSLMKEGAIISNTGHFEDEINLTDLKQLSDTITTVRDNIEGCTLKNGHTLYLLGRGALVNIACADGHPAEIMDMSFALQALSAEYLLKHSLEAKVYDVSDEIDRNVAALKLKDMGVSLDNLSTKQQKYLNGYELN</sequence>
<dbReference type="GO" id="GO:0004013">
    <property type="term" value="F:adenosylhomocysteinase activity"/>
    <property type="evidence" value="ECO:0007669"/>
    <property type="project" value="UniProtKB-UniRule"/>
</dbReference>
<gene>
    <name evidence="10" type="ORF">AYY17_00330</name>
</gene>
<dbReference type="SUPFAM" id="SSF52283">
    <property type="entry name" value="Formate/glycerate dehydrogenase catalytic domain-like"/>
    <property type="match status" value="1"/>
</dbReference>